<dbReference type="EMBL" id="MW477799">
    <property type="protein sequence ID" value="QRD99741.1"/>
    <property type="molecule type" value="Genomic_DNA"/>
</dbReference>
<reference evidence="1" key="1">
    <citation type="submission" date="2021-01" db="EMBL/GenBank/DDBJ databases">
        <title>Genetic and phenotypic characterization of New Siphoviridae, Salmonella Phage STGO-35-1, showed the presence of Tailspike with possible modular conformation and plasticity.</title>
        <authorList>
            <person name="Hudson L.K."/>
            <person name="Moreno-Switt A.I."/>
            <person name="Denes T.G."/>
            <person name="Peters T.L."/>
            <person name="Aziz R.K."/>
            <person name="Samir R."/>
            <person name="Noben J.-P."/>
            <person name="Lavigne R."/>
            <person name="Wagemans J."/>
            <person name="Duenas F."/>
            <person name="Camejo P."/>
            <person name="Rivera D."/>
        </authorList>
    </citation>
    <scope>NUCLEOTIDE SEQUENCE</scope>
</reference>
<proteinExistence type="predicted"/>
<sequence>MSVYFIHAEAILSNGCVAERIGRIAIADSAVTAFDKFFSDATVAKLREQGIDVVIDKFEKVE</sequence>
<name>A0A889IN36_9CAUD</name>
<accession>A0A889IN36</accession>
<dbReference type="Proteomes" id="UP000651626">
    <property type="component" value="Segment"/>
</dbReference>
<evidence type="ECO:0000313" key="1">
    <source>
        <dbReference type="EMBL" id="QRD99741.1"/>
    </source>
</evidence>
<gene>
    <name evidence="1" type="ORF">JKL37_0005</name>
</gene>
<organism evidence="1 2">
    <name type="scientific">Salmonella phage vB_Se_STGO-35-1</name>
    <dbReference type="NCBI Taxonomy" id="2749381"/>
    <lineage>
        <taxon>Viruses</taxon>
        <taxon>Duplodnaviria</taxon>
        <taxon>Heunggongvirae</taxon>
        <taxon>Uroviricota</taxon>
        <taxon>Caudoviricetes</taxon>
        <taxon>Caminolopintovirus</taxon>
        <taxon>Caminolopintovirus STGO351</taxon>
    </lineage>
</organism>
<keyword evidence="2" id="KW-1185">Reference proteome</keyword>
<protein>
    <submittedName>
        <fullName evidence="1">Uncharacterized protein</fullName>
    </submittedName>
</protein>
<evidence type="ECO:0000313" key="2">
    <source>
        <dbReference type="Proteomes" id="UP000651626"/>
    </source>
</evidence>